<reference evidence="3 4" key="1">
    <citation type="submission" date="2016-10" db="EMBL/GenBank/DDBJ databases">
        <authorList>
            <person name="de Groot N.N."/>
        </authorList>
    </citation>
    <scope>NUCLEOTIDE SEQUENCE [LARGE SCALE GENOMIC DNA]</scope>
    <source>
        <strain evidence="3 4">CGMCC 1.10836</strain>
    </source>
</reference>
<feature type="transmembrane region" description="Helical" evidence="2">
    <location>
        <begin position="19"/>
        <end position="38"/>
    </location>
</feature>
<gene>
    <name evidence="3" type="ORF">SAMN05216227_100750</name>
</gene>
<keyword evidence="2" id="KW-1133">Transmembrane helix</keyword>
<dbReference type="STRING" id="1077947.SAMN05216227_100750"/>
<organism evidence="3 4">
    <name type="scientific">Pseudorhodobacter antarcticus</name>
    <dbReference type="NCBI Taxonomy" id="1077947"/>
    <lineage>
        <taxon>Bacteria</taxon>
        <taxon>Pseudomonadati</taxon>
        <taxon>Pseudomonadota</taxon>
        <taxon>Alphaproteobacteria</taxon>
        <taxon>Rhodobacterales</taxon>
        <taxon>Paracoccaceae</taxon>
        <taxon>Pseudorhodobacter</taxon>
    </lineage>
</organism>
<keyword evidence="2" id="KW-0812">Transmembrane</keyword>
<evidence type="ECO:0000313" key="3">
    <source>
        <dbReference type="EMBL" id="SEN08074.1"/>
    </source>
</evidence>
<keyword evidence="4" id="KW-1185">Reference proteome</keyword>
<sequence length="64" mass="6705">MSAPNTNIERQKRRHKGPLLGLAALLIAVSLIFVLFLGNETSPDTSLLGEGAAGTVPADVTPTY</sequence>
<evidence type="ECO:0000256" key="2">
    <source>
        <dbReference type="SAM" id="Phobius"/>
    </source>
</evidence>
<dbReference type="Proteomes" id="UP000183002">
    <property type="component" value="Unassembled WGS sequence"/>
</dbReference>
<keyword evidence="2" id="KW-0472">Membrane</keyword>
<proteinExistence type="predicted"/>
<dbReference type="RefSeq" id="WP_050519054.1">
    <property type="nucleotide sequence ID" value="NZ_FOCO01000007.1"/>
</dbReference>
<dbReference type="EMBL" id="FOCO01000007">
    <property type="protein sequence ID" value="SEN08074.1"/>
    <property type="molecule type" value="Genomic_DNA"/>
</dbReference>
<evidence type="ECO:0000256" key="1">
    <source>
        <dbReference type="SAM" id="MobiDB-lite"/>
    </source>
</evidence>
<feature type="region of interest" description="Disordered" evidence="1">
    <location>
        <begin position="42"/>
        <end position="64"/>
    </location>
</feature>
<evidence type="ECO:0000313" key="4">
    <source>
        <dbReference type="Proteomes" id="UP000183002"/>
    </source>
</evidence>
<name>A0A1H8DMR6_9RHOB</name>
<dbReference type="AlphaFoldDB" id="A0A1H8DMR6"/>
<protein>
    <submittedName>
        <fullName evidence="3">Uncharacterized protein</fullName>
    </submittedName>
</protein>
<accession>A0A1H8DMR6</accession>